<keyword evidence="1" id="KW-0472">Membrane</keyword>
<dbReference type="Proteomes" id="UP000010164">
    <property type="component" value="Unassembled WGS sequence"/>
</dbReference>
<comment type="caution">
    <text evidence="2">The sequence shown here is derived from an EMBL/GenBank/DDBJ whole genome shotgun (WGS) entry which is preliminary data.</text>
</comment>
<keyword evidence="1" id="KW-1133">Transmembrane helix</keyword>
<organism evidence="2 3">
    <name type="scientific">Alcanivorax hongdengensis A-11-3</name>
    <dbReference type="NCBI Taxonomy" id="1177179"/>
    <lineage>
        <taxon>Bacteria</taxon>
        <taxon>Pseudomonadati</taxon>
        <taxon>Pseudomonadota</taxon>
        <taxon>Gammaproteobacteria</taxon>
        <taxon>Oceanospirillales</taxon>
        <taxon>Alcanivoracaceae</taxon>
        <taxon>Alcanivorax</taxon>
    </lineage>
</organism>
<reference evidence="2 3" key="1">
    <citation type="journal article" date="2012" name="J. Bacteriol.">
        <title>Genome Sequence of the Alkane-Degrading Bacterium Alcanivorax hongdengensis Type Strain A-11-3.</title>
        <authorList>
            <person name="Lai Q."/>
            <person name="Shao Z."/>
        </authorList>
    </citation>
    <scope>NUCLEOTIDE SEQUENCE [LARGE SCALE GENOMIC DNA]</scope>
    <source>
        <strain evidence="2 3">A-11-3</strain>
    </source>
</reference>
<gene>
    <name evidence="2" type="ORF">A11A3_02847</name>
</gene>
<evidence type="ECO:0000256" key="1">
    <source>
        <dbReference type="SAM" id="Phobius"/>
    </source>
</evidence>
<evidence type="ECO:0000313" key="2">
    <source>
        <dbReference type="EMBL" id="EKF75772.1"/>
    </source>
</evidence>
<evidence type="ECO:0000313" key="3">
    <source>
        <dbReference type="Proteomes" id="UP000010164"/>
    </source>
</evidence>
<accession>L0WHY7</accession>
<keyword evidence="1" id="KW-0812">Transmembrane</keyword>
<dbReference type="RefSeq" id="WP_008927756.1">
    <property type="nucleotide sequence ID" value="NZ_AMRJ01000002.1"/>
</dbReference>
<feature type="transmembrane region" description="Helical" evidence="1">
    <location>
        <begin position="6"/>
        <end position="30"/>
    </location>
</feature>
<sequence length="72" mass="8177">MLAFVGLILGLGLSLTLAFMALCLLLVPVFPTIDRWAAKRLHRQSRLLANYDWCDPMQPGAVELLLRRNRRA</sequence>
<protein>
    <submittedName>
        <fullName evidence="2">Uncharacterized protein</fullName>
    </submittedName>
</protein>
<dbReference type="EMBL" id="AMRJ01000002">
    <property type="protein sequence ID" value="EKF75772.1"/>
    <property type="molecule type" value="Genomic_DNA"/>
</dbReference>
<name>L0WHY7_9GAMM</name>
<dbReference type="AlphaFoldDB" id="L0WHY7"/>
<keyword evidence="3" id="KW-1185">Reference proteome</keyword>
<proteinExistence type="predicted"/>